<reference evidence="1 2" key="1">
    <citation type="submission" date="2016-11" db="EMBL/GenBank/DDBJ databases">
        <authorList>
            <person name="Jaros S."/>
            <person name="Januszkiewicz K."/>
            <person name="Wedrychowicz H."/>
        </authorList>
    </citation>
    <scope>NUCLEOTIDE SEQUENCE [LARGE SCALE GENOMIC DNA]</scope>
    <source>
        <strain evidence="1 2">DSM 18899</strain>
    </source>
</reference>
<evidence type="ECO:0000313" key="1">
    <source>
        <dbReference type="EMBL" id="SFZ73410.1"/>
    </source>
</evidence>
<organism evidence="1 2">
    <name type="scientific">Chitinimonas taiwanensis DSM 18899</name>
    <dbReference type="NCBI Taxonomy" id="1121279"/>
    <lineage>
        <taxon>Bacteria</taxon>
        <taxon>Pseudomonadati</taxon>
        <taxon>Pseudomonadota</taxon>
        <taxon>Betaproteobacteria</taxon>
        <taxon>Neisseriales</taxon>
        <taxon>Chitinibacteraceae</taxon>
        <taxon>Chitinimonas</taxon>
    </lineage>
</organism>
<protein>
    <submittedName>
        <fullName evidence="1">Cupin domain protein</fullName>
    </submittedName>
</protein>
<proteinExistence type="predicted"/>
<dbReference type="EMBL" id="FPKR01000003">
    <property type="protein sequence ID" value="SFZ73410.1"/>
    <property type="molecule type" value="Genomic_DNA"/>
</dbReference>
<accession>A0A1K2HAS1</accession>
<dbReference type="Gene3D" id="2.60.120.10">
    <property type="entry name" value="Jelly Rolls"/>
    <property type="match status" value="1"/>
</dbReference>
<dbReference type="RefSeq" id="WP_072427360.1">
    <property type="nucleotide sequence ID" value="NZ_FPKR01000003.1"/>
</dbReference>
<dbReference type="AlphaFoldDB" id="A0A1K2HAS1"/>
<keyword evidence="2" id="KW-1185">Reference proteome</keyword>
<dbReference type="STRING" id="1121279.SAMN02745887_00808"/>
<dbReference type="Proteomes" id="UP000186513">
    <property type="component" value="Unassembled WGS sequence"/>
</dbReference>
<dbReference type="SUPFAM" id="SSF51182">
    <property type="entry name" value="RmlC-like cupins"/>
    <property type="match status" value="1"/>
</dbReference>
<gene>
    <name evidence="1" type="ORF">SAMN02745887_00808</name>
</gene>
<sequence length="106" mass="11502">MAQTHAKSGDLVWINTQSGEANQVLVRDTHIEIFRLSLAAGAQLQSHRAAGAMSAQCLSGEVRFSCHGQTHTLLPGALIYLQDAEPHAVDCVQDASLLVTLFLHRR</sequence>
<dbReference type="OrthoDB" id="8265259at2"/>
<evidence type="ECO:0000313" key="2">
    <source>
        <dbReference type="Proteomes" id="UP000186513"/>
    </source>
</evidence>
<dbReference type="CDD" id="cd02230">
    <property type="entry name" value="cupin_HP0902-like"/>
    <property type="match status" value="1"/>
</dbReference>
<name>A0A1K2HAS1_9NEIS</name>
<dbReference type="InterPro" id="IPR011051">
    <property type="entry name" value="RmlC_Cupin_sf"/>
</dbReference>
<dbReference type="InterPro" id="IPR014710">
    <property type="entry name" value="RmlC-like_jellyroll"/>
</dbReference>